<dbReference type="InterPro" id="IPR050291">
    <property type="entry name" value="CDF_Transporter"/>
</dbReference>
<keyword evidence="5 7" id="KW-1133">Transmembrane helix</keyword>
<gene>
    <name evidence="10" type="ORF">ENL26_03850</name>
</gene>
<feature type="transmembrane region" description="Helical" evidence="7">
    <location>
        <begin position="125"/>
        <end position="142"/>
    </location>
</feature>
<keyword evidence="4 7" id="KW-0812">Transmembrane</keyword>
<comment type="subcellular location">
    <subcellularLocation>
        <location evidence="1">Membrane</location>
        <topology evidence="1">Multi-pass membrane protein</topology>
    </subcellularLocation>
</comment>
<feature type="transmembrane region" description="Helical" evidence="7">
    <location>
        <begin position="163"/>
        <end position="182"/>
    </location>
</feature>
<dbReference type="SUPFAM" id="SSF160240">
    <property type="entry name" value="Cation efflux protein cytoplasmic domain-like"/>
    <property type="match status" value="1"/>
</dbReference>
<evidence type="ECO:0000256" key="4">
    <source>
        <dbReference type="ARBA" id="ARBA00022692"/>
    </source>
</evidence>
<dbReference type="FunFam" id="1.20.1510.10:FF:000006">
    <property type="entry name" value="Divalent cation efflux transporter"/>
    <property type="match status" value="1"/>
</dbReference>
<dbReference type="GO" id="GO:0016020">
    <property type="term" value="C:membrane"/>
    <property type="evidence" value="ECO:0007669"/>
    <property type="project" value="UniProtKB-SubCell"/>
</dbReference>
<dbReference type="InterPro" id="IPR036837">
    <property type="entry name" value="Cation_efflux_CTD_sf"/>
</dbReference>
<dbReference type="AlphaFoldDB" id="A0A7C5DVG7"/>
<evidence type="ECO:0000256" key="2">
    <source>
        <dbReference type="ARBA" id="ARBA00008114"/>
    </source>
</evidence>
<feature type="domain" description="Cation efflux protein transmembrane" evidence="8">
    <location>
        <begin position="24"/>
        <end position="218"/>
    </location>
</feature>
<feature type="domain" description="Cation efflux protein cytoplasmic" evidence="9">
    <location>
        <begin position="223"/>
        <end position="300"/>
    </location>
</feature>
<dbReference type="Pfam" id="PF01545">
    <property type="entry name" value="Cation_efflux"/>
    <property type="match status" value="1"/>
</dbReference>
<dbReference type="Pfam" id="PF16916">
    <property type="entry name" value="ZT_dimer"/>
    <property type="match status" value="1"/>
</dbReference>
<evidence type="ECO:0000259" key="9">
    <source>
        <dbReference type="Pfam" id="PF16916"/>
    </source>
</evidence>
<dbReference type="PANTHER" id="PTHR43840:SF50">
    <property type="entry name" value="MANGANESE EFFLUX SYSTEM PROTEIN MNES"/>
    <property type="match status" value="1"/>
</dbReference>
<dbReference type="GO" id="GO:0008324">
    <property type="term" value="F:monoatomic cation transmembrane transporter activity"/>
    <property type="evidence" value="ECO:0007669"/>
    <property type="project" value="InterPro"/>
</dbReference>
<reference evidence="10" key="1">
    <citation type="journal article" date="2020" name="mSystems">
        <title>Genome- and Community-Level Interaction Insights into Carbon Utilization and Element Cycling Functions of Hydrothermarchaeota in Hydrothermal Sediment.</title>
        <authorList>
            <person name="Zhou Z."/>
            <person name="Liu Y."/>
            <person name="Xu W."/>
            <person name="Pan J."/>
            <person name="Luo Z.H."/>
            <person name="Li M."/>
        </authorList>
    </citation>
    <scope>NUCLEOTIDE SEQUENCE [LARGE SCALE GENOMIC DNA]</scope>
    <source>
        <strain evidence="10">HyVt-80</strain>
    </source>
</reference>
<dbReference type="Gene3D" id="3.30.70.1350">
    <property type="entry name" value="Cation efflux protein, cytoplasmic domain"/>
    <property type="match status" value="1"/>
</dbReference>
<sequence length="326" mass="35960">MFYFCSVEKNVVKNREENAKKGAVIGIVGNALLSALKIITGAFTGSMAITADGLDSATDILTSVITLVSTNLSKKPPDEEHPYGHERAETIASKIISMIIFFAGAQLTIFSMQKLISGKLLVENLPIVLSVAFISSAGKYALYKYKLYIGHKIDSDVFIADAINMKSDIFISLSVAAGMVIVKLTGLFVFDAILGLFVSAFVIKTAIELFMSSSYELMDGIQPRDDIYRRVLEEAANTNGVSNPHRIRIRKFGYKYFVELDMEVKGDITVNEAHELSKTVEKNIKQNVPKVYDVHVHIEPLGNVEKETFGLDKSRIFGRKGDTDGQ</sequence>
<dbReference type="InterPro" id="IPR058533">
    <property type="entry name" value="Cation_efflux_TM"/>
</dbReference>
<dbReference type="InterPro" id="IPR027469">
    <property type="entry name" value="Cation_efflux_TMD_sf"/>
</dbReference>
<keyword evidence="6 7" id="KW-0472">Membrane</keyword>
<evidence type="ECO:0000256" key="1">
    <source>
        <dbReference type="ARBA" id="ARBA00004141"/>
    </source>
</evidence>
<name>A0A7C5DVG7_9BACT</name>
<dbReference type="Proteomes" id="UP000886129">
    <property type="component" value="Unassembled WGS sequence"/>
</dbReference>
<feature type="transmembrane region" description="Helical" evidence="7">
    <location>
        <begin position="95"/>
        <end position="113"/>
    </location>
</feature>
<evidence type="ECO:0000256" key="6">
    <source>
        <dbReference type="ARBA" id="ARBA00023136"/>
    </source>
</evidence>
<dbReference type="PANTHER" id="PTHR43840">
    <property type="entry name" value="MITOCHONDRIAL METAL TRANSPORTER 1-RELATED"/>
    <property type="match status" value="1"/>
</dbReference>
<accession>A0A7C5DVG7</accession>
<dbReference type="InterPro" id="IPR027470">
    <property type="entry name" value="Cation_efflux_CTD"/>
</dbReference>
<evidence type="ECO:0000259" key="8">
    <source>
        <dbReference type="Pfam" id="PF01545"/>
    </source>
</evidence>
<dbReference type="Gene3D" id="1.20.1510.10">
    <property type="entry name" value="Cation efflux protein transmembrane domain"/>
    <property type="match status" value="1"/>
</dbReference>
<protein>
    <submittedName>
        <fullName evidence="10">Cation transporter</fullName>
    </submittedName>
</protein>
<comment type="similarity">
    <text evidence="2">Belongs to the cation diffusion facilitator (CDF) transporter (TC 2.A.4) family.</text>
</comment>
<evidence type="ECO:0000256" key="3">
    <source>
        <dbReference type="ARBA" id="ARBA00022448"/>
    </source>
</evidence>
<evidence type="ECO:0000256" key="7">
    <source>
        <dbReference type="SAM" id="Phobius"/>
    </source>
</evidence>
<evidence type="ECO:0000256" key="5">
    <source>
        <dbReference type="ARBA" id="ARBA00022989"/>
    </source>
</evidence>
<dbReference type="EMBL" id="DRTH01000230">
    <property type="protein sequence ID" value="HHF08880.1"/>
    <property type="molecule type" value="Genomic_DNA"/>
</dbReference>
<dbReference type="InterPro" id="IPR002524">
    <property type="entry name" value="Cation_efflux"/>
</dbReference>
<dbReference type="NCBIfam" id="TIGR01297">
    <property type="entry name" value="CDF"/>
    <property type="match status" value="1"/>
</dbReference>
<organism evidence="10">
    <name type="scientific">Kosmotoga arenicorallina</name>
    <dbReference type="NCBI Taxonomy" id="688066"/>
    <lineage>
        <taxon>Bacteria</taxon>
        <taxon>Thermotogati</taxon>
        <taxon>Thermotogota</taxon>
        <taxon>Thermotogae</taxon>
        <taxon>Kosmotogales</taxon>
        <taxon>Kosmotogaceae</taxon>
        <taxon>Kosmotoga</taxon>
    </lineage>
</organism>
<evidence type="ECO:0000313" key="10">
    <source>
        <dbReference type="EMBL" id="HHF08880.1"/>
    </source>
</evidence>
<proteinExistence type="inferred from homology"/>
<comment type="caution">
    <text evidence="10">The sequence shown here is derived from an EMBL/GenBank/DDBJ whole genome shotgun (WGS) entry which is preliminary data.</text>
</comment>
<dbReference type="SUPFAM" id="SSF161111">
    <property type="entry name" value="Cation efflux protein transmembrane domain-like"/>
    <property type="match status" value="1"/>
</dbReference>
<keyword evidence="3" id="KW-0813">Transport</keyword>